<dbReference type="GO" id="GO:0003677">
    <property type="term" value="F:DNA binding"/>
    <property type="evidence" value="ECO:0007669"/>
    <property type="project" value="UniProtKB-KW"/>
</dbReference>
<keyword evidence="7" id="KW-1185">Reference proteome</keyword>
<dbReference type="Gene3D" id="3.30.450.40">
    <property type="match status" value="1"/>
</dbReference>
<dbReference type="HOGENOM" id="CLU_062618_5_5_6"/>
<dbReference type="SUPFAM" id="SSF46785">
    <property type="entry name" value="Winged helix' DNA-binding domain"/>
    <property type="match status" value="1"/>
</dbReference>
<name>W0HZ44_9GAMM</name>
<dbReference type="PROSITE" id="PS51078">
    <property type="entry name" value="ICLR_ED"/>
    <property type="match status" value="1"/>
</dbReference>
<evidence type="ECO:0000259" key="5">
    <source>
        <dbReference type="PROSITE" id="PS51078"/>
    </source>
</evidence>
<dbReference type="PANTHER" id="PTHR30136:SF35">
    <property type="entry name" value="HTH-TYPE TRANSCRIPTIONAL REGULATOR RV1719"/>
    <property type="match status" value="1"/>
</dbReference>
<evidence type="ECO:0000256" key="3">
    <source>
        <dbReference type="ARBA" id="ARBA00023163"/>
    </source>
</evidence>
<dbReference type="Gene3D" id="1.10.10.10">
    <property type="entry name" value="Winged helix-like DNA-binding domain superfamily/Winged helix DNA-binding domain"/>
    <property type="match status" value="1"/>
</dbReference>
<dbReference type="PANTHER" id="PTHR30136">
    <property type="entry name" value="HELIX-TURN-HELIX TRANSCRIPTIONAL REGULATOR, ICLR FAMILY"/>
    <property type="match status" value="1"/>
</dbReference>
<dbReference type="RefSeq" id="WP_025422558.1">
    <property type="nucleotide sequence ID" value="NZ_CP006569.1"/>
</dbReference>
<protein>
    <submittedName>
        <fullName evidence="6">Putative transcriptional regulator</fullName>
    </submittedName>
</protein>
<dbReference type="AlphaFoldDB" id="W0HZ44"/>
<dbReference type="InterPro" id="IPR014757">
    <property type="entry name" value="Tscrpt_reg_IclR_C"/>
</dbReference>
<dbReference type="PROSITE" id="PS51077">
    <property type="entry name" value="HTH_ICLR"/>
    <property type="match status" value="1"/>
</dbReference>
<dbReference type="EMBL" id="CP006569">
    <property type="protein sequence ID" value="AHF77418.1"/>
    <property type="molecule type" value="Genomic_DNA"/>
</dbReference>
<evidence type="ECO:0000259" key="4">
    <source>
        <dbReference type="PROSITE" id="PS51077"/>
    </source>
</evidence>
<sequence>MNNSANSETTNQASIKSLTKVLQILECFSQRDANLTPAEIAGRTGLPRATTHRLVSSLRDIGLLEQNGKRDTYKLGMKLFQLGSLVLHNLDLDSHARPYATQLQLITGENTHLCIFDGAQMAYVERQAMNSSGNTMITRIEAALVHCTSVGKAFLAWQPPTLINKIISDTLIERTPHTLTDGDALLAELRLTRERGYAFDLQENELNVHCVGAPVRGANGQVFAAVSVSGPADRLPLPRLEGLAGLVMETAHKISLELGWTPGRLQSAPSATAPLDALSSRPD</sequence>
<dbReference type="InterPro" id="IPR050707">
    <property type="entry name" value="HTH_MetabolicPath_Reg"/>
</dbReference>
<evidence type="ECO:0000256" key="2">
    <source>
        <dbReference type="ARBA" id="ARBA00023125"/>
    </source>
</evidence>
<dbReference type="SUPFAM" id="SSF55781">
    <property type="entry name" value="GAF domain-like"/>
    <property type="match status" value="1"/>
</dbReference>
<dbReference type="FunFam" id="1.10.10.10:FF:000056">
    <property type="entry name" value="IclR family transcriptional regulator"/>
    <property type="match status" value="1"/>
</dbReference>
<dbReference type="Pfam" id="PF09339">
    <property type="entry name" value="HTH_IclR"/>
    <property type="match status" value="1"/>
</dbReference>
<evidence type="ECO:0000256" key="1">
    <source>
        <dbReference type="ARBA" id="ARBA00023015"/>
    </source>
</evidence>
<accession>W0HZ44</accession>
<reference evidence="6 7" key="1">
    <citation type="journal article" date="2014" name="Genome Biol. Evol.">
        <title>Genome degeneration and adaptation in a nascent stage of symbiosis.</title>
        <authorList>
            <person name="Oakeson K.F."/>
            <person name="Gil R."/>
            <person name="Clayton A.L."/>
            <person name="Dunn D.M."/>
            <person name="von Niederhausern A.C."/>
            <person name="Hamil C."/>
            <person name="Aoyagi A."/>
            <person name="Duval B."/>
            <person name="Baca A."/>
            <person name="Silva F.J."/>
            <person name="Vallier A."/>
            <person name="Jackson D.G."/>
            <person name="Latorre A."/>
            <person name="Weiss R.B."/>
            <person name="Heddi A."/>
            <person name="Moya A."/>
            <person name="Dale C."/>
        </authorList>
    </citation>
    <scope>NUCLEOTIDE SEQUENCE [LARGE SCALE GENOMIC DNA]</scope>
    <source>
        <strain evidence="6 7">HS1</strain>
    </source>
</reference>
<dbReference type="Proteomes" id="UP000019028">
    <property type="component" value="Chromosome"/>
</dbReference>
<keyword evidence="1" id="KW-0805">Transcription regulation</keyword>
<dbReference type="InterPro" id="IPR036388">
    <property type="entry name" value="WH-like_DNA-bd_sf"/>
</dbReference>
<dbReference type="OrthoDB" id="9807558at2"/>
<feature type="domain" description="IclR-ED" evidence="5">
    <location>
        <begin position="78"/>
        <end position="260"/>
    </location>
</feature>
<dbReference type="GO" id="GO:0045892">
    <property type="term" value="P:negative regulation of DNA-templated transcription"/>
    <property type="evidence" value="ECO:0007669"/>
    <property type="project" value="TreeGrafter"/>
</dbReference>
<dbReference type="InterPro" id="IPR029016">
    <property type="entry name" value="GAF-like_dom_sf"/>
</dbReference>
<gene>
    <name evidence="6" type="ORF">Sant_2374</name>
</gene>
<dbReference type="Pfam" id="PF01614">
    <property type="entry name" value="IclR_C"/>
    <property type="match status" value="1"/>
</dbReference>
<evidence type="ECO:0000313" key="6">
    <source>
        <dbReference type="EMBL" id="AHF77418.1"/>
    </source>
</evidence>
<dbReference type="KEGG" id="sod:Sant_2374"/>
<organism evidence="6 7">
    <name type="scientific">Sodalis praecaptivus</name>
    <dbReference type="NCBI Taxonomy" id="1239307"/>
    <lineage>
        <taxon>Bacteria</taxon>
        <taxon>Pseudomonadati</taxon>
        <taxon>Pseudomonadota</taxon>
        <taxon>Gammaproteobacteria</taxon>
        <taxon>Enterobacterales</taxon>
        <taxon>Bruguierivoracaceae</taxon>
        <taxon>Sodalis</taxon>
    </lineage>
</organism>
<dbReference type="PATRIC" id="fig|1239307.3.peg.2637"/>
<dbReference type="InterPro" id="IPR036390">
    <property type="entry name" value="WH_DNA-bd_sf"/>
</dbReference>
<keyword evidence="3" id="KW-0804">Transcription</keyword>
<dbReference type="InterPro" id="IPR005471">
    <property type="entry name" value="Tscrpt_reg_IclR_N"/>
</dbReference>
<dbReference type="GO" id="GO:0003700">
    <property type="term" value="F:DNA-binding transcription factor activity"/>
    <property type="evidence" value="ECO:0007669"/>
    <property type="project" value="TreeGrafter"/>
</dbReference>
<keyword evidence="2" id="KW-0238">DNA-binding</keyword>
<feature type="domain" description="HTH iclR-type" evidence="4">
    <location>
        <begin position="15"/>
        <end position="77"/>
    </location>
</feature>
<proteinExistence type="predicted"/>
<dbReference type="SMART" id="SM00346">
    <property type="entry name" value="HTH_ICLR"/>
    <property type="match status" value="1"/>
</dbReference>
<evidence type="ECO:0000313" key="7">
    <source>
        <dbReference type="Proteomes" id="UP000019028"/>
    </source>
</evidence>